<dbReference type="AlphaFoldDB" id="A0A024RYR5"/>
<organism evidence="2 3">
    <name type="scientific">Hypocrea jecorina (strain ATCC 56765 / BCRC 32924 / NRRL 11460 / Rut C-30)</name>
    <name type="common">Trichoderma reesei</name>
    <dbReference type="NCBI Taxonomy" id="1344414"/>
    <lineage>
        <taxon>Eukaryota</taxon>
        <taxon>Fungi</taxon>
        <taxon>Dikarya</taxon>
        <taxon>Ascomycota</taxon>
        <taxon>Pezizomycotina</taxon>
        <taxon>Sordariomycetes</taxon>
        <taxon>Hypocreomycetidae</taxon>
        <taxon>Hypocreales</taxon>
        <taxon>Hypocreaceae</taxon>
        <taxon>Trichoderma</taxon>
    </lineage>
</organism>
<name>A0A024RYR5_HYPJR</name>
<dbReference type="KEGG" id="trr:M419DRAFT_91854"/>
<feature type="chain" id="PRO_5001533878" evidence="1">
    <location>
        <begin position="29"/>
        <end position="159"/>
    </location>
</feature>
<evidence type="ECO:0000313" key="2">
    <source>
        <dbReference type="EMBL" id="ETR97300.1"/>
    </source>
</evidence>
<dbReference type="HOGENOM" id="CLU_1695717_0_0_1"/>
<reference evidence="3" key="1">
    <citation type="journal article" date="2013" name="Ind. Biotechnol.">
        <title>Comparative genomics analysis of Trichoderma reesei strains.</title>
        <authorList>
            <person name="Koike H."/>
            <person name="Aerts A."/>
            <person name="LaButti K."/>
            <person name="Grigoriev I.V."/>
            <person name="Baker S.E."/>
        </authorList>
    </citation>
    <scope>NUCLEOTIDE SEQUENCE [LARGE SCALE GENOMIC DNA]</scope>
    <source>
        <strain evidence="3">ATCC 56765 / BCRC 32924 / NRRL 11460 / Rut C-30</strain>
    </source>
</reference>
<gene>
    <name evidence="2" type="ORF">M419DRAFT_91854</name>
</gene>
<keyword evidence="1" id="KW-0732">Signal</keyword>
<dbReference type="EMBL" id="KI911173">
    <property type="protein sequence ID" value="ETR97300.1"/>
    <property type="molecule type" value="Genomic_DNA"/>
</dbReference>
<sequence>MDQIFAQASPYPWCASLSLGLVLHFAESTDDESGAGEMSFYEDFQNSSTNRNRLSIDFAIQVQQASYDKRRGNYHVESNTKYEMSSLNRLLVLISDLPRTPSTVAFISHGPGNPASSQPRYFHPISDLCRLTWAAWILDPTRAVSSDTYGQFASLPRFL</sequence>
<evidence type="ECO:0000256" key="1">
    <source>
        <dbReference type="SAM" id="SignalP"/>
    </source>
</evidence>
<feature type="signal peptide" evidence="1">
    <location>
        <begin position="1"/>
        <end position="28"/>
    </location>
</feature>
<evidence type="ECO:0000313" key="3">
    <source>
        <dbReference type="Proteomes" id="UP000024376"/>
    </source>
</evidence>
<proteinExistence type="predicted"/>
<accession>A0A024RYR5</accession>
<dbReference type="Proteomes" id="UP000024376">
    <property type="component" value="Unassembled WGS sequence"/>
</dbReference>
<protein>
    <submittedName>
        <fullName evidence="2">Uncharacterized protein</fullName>
    </submittedName>
</protein>